<keyword evidence="7" id="KW-0732">Signal</keyword>
<dbReference type="InterPro" id="IPR013655">
    <property type="entry name" value="PAS_fold_3"/>
</dbReference>
<keyword evidence="23" id="KW-1185">Reference proteome</keyword>
<evidence type="ECO:0000256" key="11">
    <source>
        <dbReference type="ARBA" id="ARBA00022989"/>
    </source>
</evidence>
<evidence type="ECO:0000256" key="2">
    <source>
        <dbReference type="ARBA" id="ARBA00004370"/>
    </source>
</evidence>
<dbReference type="SUPFAM" id="SSF52172">
    <property type="entry name" value="CheY-like"/>
    <property type="match status" value="1"/>
</dbReference>
<dbReference type="SMART" id="SM00091">
    <property type="entry name" value="PAS"/>
    <property type="match status" value="2"/>
</dbReference>
<dbReference type="SMART" id="SM00387">
    <property type="entry name" value="HATPase_c"/>
    <property type="match status" value="1"/>
</dbReference>
<dbReference type="SUPFAM" id="SSF55785">
    <property type="entry name" value="PYP-like sensor domain (PAS domain)"/>
    <property type="match status" value="2"/>
</dbReference>
<keyword evidence="8" id="KW-0547">Nucleotide-binding</keyword>
<keyword evidence="9" id="KW-0418">Kinase</keyword>
<dbReference type="InterPro" id="IPR000014">
    <property type="entry name" value="PAS"/>
</dbReference>
<dbReference type="PROSITE" id="PS50113">
    <property type="entry name" value="PAC"/>
    <property type="match status" value="1"/>
</dbReference>
<evidence type="ECO:0000256" key="14">
    <source>
        <dbReference type="ARBA" id="ARBA00023136"/>
    </source>
</evidence>
<dbReference type="Gene3D" id="3.30.450.20">
    <property type="entry name" value="PAS domain"/>
    <property type="match status" value="2"/>
</dbReference>
<dbReference type="AlphaFoldDB" id="A0A643FB45"/>
<comment type="function">
    <text evidence="15">Member of the two-component regulatory system BvgS/BvgA. Phosphorylates BvgA via a four-step phosphorelay in response to environmental signals.</text>
</comment>
<feature type="domain" description="PAS" evidence="20">
    <location>
        <begin position="10"/>
        <end position="59"/>
    </location>
</feature>
<dbReference type="InterPro" id="IPR001610">
    <property type="entry name" value="PAC"/>
</dbReference>
<feature type="domain" description="PAC" evidence="21">
    <location>
        <begin position="211"/>
        <end position="264"/>
    </location>
</feature>
<feature type="modified residue" description="4-aspartylphosphate" evidence="17">
    <location>
        <position position="603"/>
    </location>
</feature>
<evidence type="ECO:0000256" key="7">
    <source>
        <dbReference type="ARBA" id="ARBA00022729"/>
    </source>
</evidence>
<feature type="domain" description="PAS" evidence="20">
    <location>
        <begin position="135"/>
        <end position="207"/>
    </location>
</feature>
<keyword evidence="11" id="KW-1133">Transmembrane helix</keyword>
<keyword evidence="5" id="KW-0808">Transferase</keyword>
<dbReference type="InterPro" id="IPR011006">
    <property type="entry name" value="CheY-like_superfamily"/>
</dbReference>
<evidence type="ECO:0000256" key="8">
    <source>
        <dbReference type="ARBA" id="ARBA00022741"/>
    </source>
</evidence>
<dbReference type="FunFam" id="1.10.287.130:FF:000004">
    <property type="entry name" value="Ethylene receptor 1"/>
    <property type="match status" value="1"/>
</dbReference>
<dbReference type="PROSITE" id="PS50110">
    <property type="entry name" value="RESPONSE_REGULATORY"/>
    <property type="match status" value="1"/>
</dbReference>
<dbReference type="Pfam" id="PF00072">
    <property type="entry name" value="Response_reg"/>
    <property type="match status" value="1"/>
</dbReference>
<dbReference type="CDD" id="cd00082">
    <property type="entry name" value="HisKA"/>
    <property type="match status" value="1"/>
</dbReference>
<reference evidence="22 23" key="1">
    <citation type="submission" date="2019-09" db="EMBL/GenBank/DDBJ databases">
        <title>Draft genome sequences of 48 bacterial type strains from the CCUG.</title>
        <authorList>
            <person name="Tunovic T."/>
            <person name="Pineiro-Iglesias B."/>
            <person name="Unosson C."/>
            <person name="Inganas E."/>
            <person name="Ohlen M."/>
            <person name="Cardew S."/>
            <person name="Jensie-Markopoulos S."/>
            <person name="Salva-Serra F."/>
            <person name="Jaen-Luchoro D."/>
            <person name="Karlsson R."/>
            <person name="Svensson-Stadler L."/>
            <person name="Chun J."/>
            <person name="Moore E."/>
        </authorList>
    </citation>
    <scope>NUCLEOTIDE SEQUENCE [LARGE SCALE GENOMIC DNA]</scope>
    <source>
        <strain evidence="22 23">CCUG 30977</strain>
    </source>
</reference>
<evidence type="ECO:0000256" key="12">
    <source>
        <dbReference type="ARBA" id="ARBA00023012"/>
    </source>
</evidence>
<dbReference type="PANTHER" id="PTHR45339">
    <property type="entry name" value="HYBRID SIGNAL TRANSDUCTION HISTIDINE KINASE J"/>
    <property type="match status" value="1"/>
</dbReference>
<dbReference type="InterPro" id="IPR005467">
    <property type="entry name" value="His_kinase_dom"/>
</dbReference>
<sequence length="684" mass="75286">MPPMTHAADHRPALAMLFEQMADAVYLLDPATSKVLWGNRAAWDSLGLTADEVLNHSVLSLQMDVTGLPQWSEIAEVIRRAAPYTFVGRHRHALGHEVPVEVSTTCFVDGGREYFLSVARDISRRLALEAELNQREKQLWFALNEATDGLWDWNIPAGEVFFSPQLKRMLGYGPDEMPPSLETWTRNVHPDDAPRVMARLQEHLAGRRQRYEAEYRLRCRNGDYLWVEDRGRVCERDEQGMPTRVVGMVQDVTARHEAQEELRSHREHLEELVLERTAALSEAKSAAEAASQAKSRFLANMSHELRTPLAGVIGLAGLALQQTQDPHLRDPLGKIEQASQHLLSLINDILDLSKIEAERMTLGAEPFELGSVLDSVYHLSAHRAQAKGLALQIDIEPTLARQAVVGDALRLKQVLLNLVDNAIKFTPQGRIVVSLRQDVPGTDGALRLRGEVVDSGIGVSPDILPRLFQPFEQADGSTTRCHGGTGLGLTISRQLLQMMGGEIGLEGAPVRGTRVWFTLGLPLALTAPAASHPQAPHALPESLLALRARHAGRRVLVAEDDPVSAEVCCALLQQAGLRPEVVADGQAARDLAQRQAYDLLLMDMQMPRMGGLEATQQIRAAGASRARPIIALTANAFEDDQRRCLAAGMDGYLTKPVEPARLYTVLCEQLDRALGAPAITSRSR</sequence>
<dbReference type="InterPro" id="IPR035965">
    <property type="entry name" value="PAS-like_dom_sf"/>
</dbReference>
<dbReference type="InterPro" id="IPR036097">
    <property type="entry name" value="HisK_dim/P_sf"/>
</dbReference>
<evidence type="ECO:0000259" key="21">
    <source>
        <dbReference type="PROSITE" id="PS50113"/>
    </source>
</evidence>
<dbReference type="GO" id="GO:0016020">
    <property type="term" value="C:membrane"/>
    <property type="evidence" value="ECO:0007669"/>
    <property type="project" value="UniProtKB-SubCell"/>
</dbReference>
<dbReference type="NCBIfam" id="TIGR00229">
    <property type="entry name" value="sensory_box"/>
    <property type="match status" value="2"/>
</dbReference>
<dbReference type="GO" id="GO:0000155">
    <property type="term" value="F:phosphorelay sensor kinase activity"/>
    <property type="evidence" value="ECO:0007669"/>
    <property type="project" value="InterPro"/>
</dbReference>
<evidence type="ECO:0000259" key="20">
    <source>
        <dbReference type="PROSITE" id="PS50112"/>
    </source>
</evidence>
<comment type="catalytic activity">
    <reaction evidence="1">
        <text>ATP + protein L-histidine = ADP + protein N-phospho-L-histidine.</text>
        <dbReference type="EC" id="2.7.13.3"/>
    </reaction>
</comment>
<dbReference type="EC" id="2.7.13.3" evidence="3"/>
<keyword evidence="12" id="KW-0902">Two-component regulatory system</keyword>
<evidence type="ECO:0000256" key="6">
    <source>
        <dbReference type="ARBA" id="ARBA00022692"/>
    </source>
</evidence>
<dbReference type="PROSITE" id="PS50112">
    <property type="entry name" value="PAS"/>
    <property type="match status" value="2"/>
</dbReference>
<dbReference type="Gene3D" id="3.40.50.2300">
    <property type="match status" value="1"/>
</dbReference>
<comment type="subcellular location">
    <subcellularLocation>
        <location evidence="2">Membrane</location>
    </subcellularLocation>
</comment>
<protein>
    <recommendedName>
        <fullName evidence="16">Virulence sensor protein BvgS</fullName>
        <ecNumber evidence="3">2.7.13.3</ecNumber>
    </recommendedName>
</protein>
<dbReference type="PROSITE" id="PS50109">
    <property type="entry name" value="HIS_KIN"/>
    <property type="match status" value="1"/>
</dbReference>
<dbReference type="SUPFAM" id="SSF55874">
    <property type="entry name" value="ATPase domain of HSP90 chaperone/DNA topoisomerase II/histidine kinase"/>
    <property type="match status" value="1"/>
</dbReference>
<keyword evidence="13" id="KW-0843">Virulence</keyword>
<evidence type="ECO:0000256" key="4">
    <source>
        <dbReference type="ARBA" id="ARBA00022553"/>
    </source>
</evidence>
<evidence type="ECO:0000256" key="17">
    <source>
        <dbReference type="PROSITE-ProRule" id="PRU00169"/>
    </source>
</evidence>
<dbReference type="InterPro" id="IPR001789">
    <property type="entry name" value="Sig_transdc_resp-reg_receiver"/>
</dbReference>
<evidence type="ECO:0000259" key="19">
    <source>
        <dbReference type="PROSITE" id="PS50110"/>
    </source>
</evidence>
<feature type="domain" description="Histidine kinase" evidence="18">
    <location>
        <begin position="300"/>
        <end position="523"/>
    </location>
</feature>
<accession>A0A643FB45</accession>
<dbReference type="CDD" id="cd17546">
    <property type="entry name" value="REC_hyHK_CKI1_RcsC-like"/>
    <property type="match status" value="1"/>
</dbReference>
<dbReference type="Pfam" id="PF08447">
    <property type="entry name" value="PAS_3"/>
    <property type="match status" value="1"/>
</dbReference>
<evidence type="ECO:0000313" key="23">
    <source>
        <dbReference type="Proteomes" id="UP000430120"/>
    </source>
</evidence>
<dbReference type="CDD" id="cd16922">
    <property type="entry name" value="HATPase_EvgS-ArcB-TorS-like"/>
    <property type="match status" value="1"/>
</dbReference>
<keyword evidence="14" id="KW-0472">Membrane</keyword>
<dbReference type="Gene3D" id="3.30.565.10">
    <property type="entry name" value="Histidine kinase-like ATPase, C-terminal domain"/>
    <property type="match status" value="1"/>
</dbReference>
<dbReference type="Proteomes" id="UP000430120">
    <property type="component" value="Unassembled WGS sequence"/>
</dbReference>
<dbReference type="Pfam" id="PF00512">
    <property type="entry name" value="HisKA"/>
    <property type="match status" value="1"/>
</dbReference>
<evidence type="ECO:0000256" key="16">
    <source>
        <dbReference type="ARBA" id="ARBA00070152"/>
    </source>
</evidence>
<dbReference type="InterPro" id="IPR003594">
    <property type="entry name" value="HATPase_dom"/>
</dbReference>
<evidence type="ECO:0000313" key="22">
    <source>
        <dbReference type="EMBL" id="KAB0575675.1"/>
    </source>
</evidence>
<dbReference type="EMBL" id="VZPB01000062">
    <property type="protein sequence ID" value="KAB0575675.1"/>
    <property type="molecule type" value="Genomic_DNA"/>
</dbReference>
<dbReference type="GO" id="GO:0005524">
    <property type="term" value="F:ATP binding"/>
    <property type="evidence" value="ECO:0007669"/>
    <property type="project" value="UniProtKB-KW"/>
</dbReference>
<evidence type="ECO:0000256" key="5">
    <source>
        <dbReference type="ARBA" id="ARBA00022679"/>
    </source>
</evidence>
<gene>
    <name evidence="22" type="ORF">F7Q92_18445</name>
</gene>
<keyword evidence="4 17" id="KW-0597">Phosphoprotein</keyword>
<dbReference type="CDD" id="cd00130">
    <property type="entry name" value="PAS"/>
    <property type="match status" value="1"/>
</dbReference>
<dbReference type="FunFam" id="3.30.565.10:FF:000010">
    <property type="entry name" value="Sensor histidine kinase RcsC"/>
    <property type="match status" value="1"/>
</dbReference>
<dbReference type="SMART" id="SM00448">
    <property type="entry name" value="REC"/>
    <property type="match status" value="1"/>
</dbReference>
<dbReference type="PRINTS" id="PR00344">
    <property type="entry name" value="BCTRLSENSOR"/>
</dbReference>
<keyword evidence="10" id="KW-0067">ATP-binding</keyword>
<dbReference type="InterPro" id="IPR003661">
    <property type="entry name" value="HisK_dim/P_dom"/>
</dbReference>
<dbReference type="Pfam" id="PF13426">
    <property type="entry name" value="PAS_9"/>
    <property type="match status" value="1"/>
</dbReference>
<organism evidence="22 23">
    <name type="scientific">Ideonella dechloratans</name>
    <dbReference type="NCBI Taxonomy" id="36863"/>
    <lineage>
        <taxon>Bacteria</taxon>
        <taxon>Pseudomonadati</taxon>
        <taxon>Pseudomonadota</taxon>
        <taxon>Betaproteobacteria</taxon>
        <taxon>Burkholderiales</taxon>
        <taxon>Sphaerotilaceae</taxon>
        <taxon>Ideonella</taxon>
    </lineage>
</organism>
<evidence type="ECO:0000256" key="10">
    <source>
        <dbReference type="ARBA" id="ARBA00022840"/>
    </source>
</evidence>
<evidence type="ECO:0000259" key="18">
    <source>
        <dbReference type="PROSITE" id="PS50109"/>
    </source>
</evidence>
<dbReference type="InterPro" id="IPR004358">
    <property type="entry name" value="Sig_transdc_His_kin-like_C"/>
</dbReference>
<dbReference type="SUPFAM" id="SSF47384">
    <property type="entry name" value="Homodimeric domain of signal transducing histidine kinase"/>
    <property type="match status" value="1"/>
</dbReference>
<dbReference type="SMART" id="SM00086">
    <property type="entry name" value="PAC"/>
    <property type="match status" value="2"/>
</dbReference>
<keyword evidence="6" id="KW-0812">Transmembrane</keyword>
<proteinExistence type="predicted"/>
<evidence type="ECO:0000256" key="13">
    <source>
        <dbReference type="ARBA" id="ARBA00023026"/>
    </source>
</evidence>
<dbReference type="OrthoDB" id="5290456at2"/>
<comment type="caution">
    <text evidence="22">The sequence shown here is derived from an EMBL/GenBank/DDBJ whole genome shotgun (WGS) entry which is preliminary data.</text>
</comment>
<evidence type="ECO:0000256" key="1">
    <source>
        <dbReference type="ARBA" id="ARBA00000085"/>
    </source>
</evidence>
<dbReference type="PANTHER" id="PTHR45339:SF5">
    <property type="entry name" value="HISTIDINE KINASE"/>
    <property type="match status" value="1"/>
</dbReference>
<evidence type="ECO:0000256" key="3">
    <source>
        <dbReference type="ARBA" id="ARBA00012438"/>
    </source>
</evidence>
<evidence type="ECO:0000256" key="9">
    <source>
        <dbReference type="ARBA" id="ARBA00022777"/>
    </source>
</evidence>
<feature type="domain" description="Response regulatory" evidence="19">
    <location>
        <begin position="554"/>
        <end position="670"/>
    </location>
</feature>
<dbReference type="Gene3D" id="1.10.287.130">
    <property type="match status" value="1"/>
</dbReference>
<evidence type="ECO:0000256" key="15">
    <source>
        <dbReference type="ARBA" id="ARBA00058004"/>
    </source>
</evidence>
<name>A0A643FB45_IDEDE</name>
<dbReference type="SMART" id="SM00388">
    <property type="entry name" value="HisKA"/>
    <property type="match status" value="1"/>
</dbReference>
<dbReference type="Pfam" id="PF02518">
    <property type="entry name" value="HATPase_c"/>
    <property type="match status" value="1"/>
</dbReference>
<dbReference type="InterPro" id="IPR036890">
    <property type="entry name" value="HATPase_C_sf"/>
</dbReference>
<dbReference type="InterPro" id="IPR000700">
    <property type="entry name" value="PAS-assoc_C"/>
</dbReference>